<dbReference type="GO" id="GO:0016020">
    <property type="term" value="C:membrane"/>
    <property type="evidence" value="ECO:0007669"/>
    <property type="project" value="InterPro"/>
</dbReference>
<dbReference type="GO" id="GO:0030076">
    <property type="term" value="C:light-harvesting complex"/>
    <property type="evidence" value="ECO:0007669"/>
    <property type="project" value="UniProtKB-KW"/>
</dbReference>
<feature type="signal peptide" evidence="10">
    <location>
        <begin position="1"/>
        <end position="15"/>
    </location>
</feature>
<accession>A0A1Z5K6E8</accession>
<name>A0A1Z5K6E8_FISSO</name>
<evidence type="ECO:0000256" key="10">
    <source>
        <dbReference type="SAM" id="SignalP"/>
    </source>
</evidence>
<keyword evidence="12" id="KW-1185">Reference proteome</keyword>
<feature type="binding site" evidence="9">
    <location>
        <position position="75"/>
    </location>
    <ligand>
        <name>chlorophyll a</name>
        <dbReference type="ChEBI" id="CHEBI:58416"/>
        <label>1</label>
    </ligand>
</feature>
<evidence type="ECO:0000256" key="1">
    <source>
        <dbReference type="ARBA" id="ARBA00004022"/>
    </source>
</evidence>
<feature type="binding site" evidence="9">
    <location>
        <position position="63"/>
    </location>
    <ligand>
        <name>chlorophyll a</name>
        <dbReference type="ChEBI" id="CHEBI:58416"/>
        <label>1</label>
    </ligand>
</feature>
<dbReference type="GO" id="GO:0016168">
    <property type="term" value="F:chlorophyll binding"/>
    <property type="evidence" value="ECO:0007669"/>
    <property type="project" value="UniProtKB-KW"/>
</dbReference>
<feature type="binding site" evidence="9">
    <location>
        <position position="78"/>
    </location>
    <ligand>
        <name>chlorophyll a</name>
        <dbReference type="ChEBI" id="CHEBI:58416"/>
        <label>1</label>
    </ligand>
</feature>
<evidence type="ECO:0000313" key="11">
    <source>
        <dbReference type="EMBL" id="GAX21830.1"/>
    </source>
</evidence>
<evidence type="ECO:0000256" key="4">
    <source>
        <dbReference type="ARBA" id="ARBA00022528"/>
    </source>
</evidence>
<dbReference type="PANTHER" id="PTHR21649">
    <property type="entry name" value="CHLOROPHYLL A/B BINDING PROTEIN"/>
    <property type="match status" value="1"/>
</dbReference>
<dbReference type="EMBL" id="BDSP01000173">
    <property type="protein sequence ID" value="GAX21830.1"/>
    <property type="molecule type" value="Genomic_DNA"/>
</dbReference>
<evidence type="ECO:0000313" key="12">
    <source>
        <dbReference type="Proteomes" id="UP000198406"/>
    </source>
</evidence>
<sequence length="202" mass="21754">MKLAVLASILGVSAAFAPASQGAMSKATALQAEKSPAMPFLPYPENCKGYIGEETGFDPLGFSNYFPMDYLREAELKHCRIAMLAIVGFITTDVGVVLHPLGKGLSSVAAHDVLVDQKVMGNALIWIVLAEIVSYIGVSEMLQGSGRAPGDFNFGTKYLEGKTEAQINKLKYQELKNGRLAMMAFSGAVTQAVLYDKGFPYF</sequence>
<comment type="subunit">
    <text evidence="8">The LHC complex of chromophytic algae is composed of fucoxanthin, chlorophyll A and C bound non-covalently by fucoxanthin chlorophyll proteins (FCPs). The ratio of the pigments in LHC; fucoxanthin: chlorophyll C: chlorophyll A; (0.6-1): (0.1-0.3): (1).</text>
</comment>
<protein>
    <submittedName>
        <fullName evidence="11">Light-harvesting complex I chlorophyll a/b binding protein 1</fullName>
    </submittedName>
</protein>
<feature type="binding site" description="axial binding residue" evidence="9">
    <location>
        <position position="80"/>
    </location>
    <ligand>
        <name>chlorophyll b</name>
        <dbReference type="ChEBI" id="CHEBI:61721"/>
        <label>1</label>
    </ligand>
    <ligandPart>
        <name>Mg</name>
        <dbReference type="ChEBI" id="CHEBI:25107"/>
    </ligandPart>
</feature>
<keyword evidence="5" id="KW-0602">Photosynthesis</keyword>
<reference evidence="11 12" key="1">
    <citation type="journal article" date="2015" name="Plant Cell">
        <title>Oil accumulation by the oleaginous diatom Fistulifera solaris as revealed by the genome and transcriptome.</title>
        <authorList>
            <person name="Tanaka T."/>
            <person name="Maeda Y."/>
            <person name="Veluchamy A."/>
            <person name="Tanaka M."/>
            <person name="Abida H."/>
            <person name="Marechal E."/>
            <person name="Bowler C."/>
            <person name="Muto M."/>
            <person name="Sunaga Y."/>
            <person name="Tanaka M."/>
            <person name="Yoshino T."/>
            <person name="Taniguchi T."/>
            <person name="Fukuda Y."/>
            <person name="Nemoto M."/>
            <person name="Matsumoto M."/>
            <person name="Wong P.S."/>
            <person name="Aburatani S."/>
            <person name="Fujibuchi W."/>
        </authorList>
    </citation>
    <scope>NUCLEOTIDE SEQUENCE [LARGE SCALE GENOMIC DNA]</scope>
    <source>
        <strain evidence="11 12">JPCC DA0580</strain>
    </source>
</reference>
<dbReference type="Pfam" id="PF00504">
    <property type="entry name" value="Chloroa_b-bind"/>
    <property type="match status" value="1"/>
</dbReference>
<evidence type="ECO:0000256" key="2">
    <source>
        <dbReference type="ARBA" id="ARBA00004229"/>
    </source>
</evidence>
<dbReference type="AlphaFoldDB" id="A0A1Z5K6E8"/>
<gene>
    <name evidence="11" type="ORF">FisN_30Hh030</name>
</gene>
<evidence type="ECO:0000256" key="7">
    <source>
        <dbReference type="ARBA" id="ARBA00023243"/>
    </source>
</evidence>
<feature type="chain" id="PRO_5013029407" evidence="10">
    <location>
        <begin position="16"/>
        <end position="202"/>
    </location>
</feature>
<evidence type="ECO:0000256" key="3">
    <source>
        <dbReference type="ARBA" id="ARBA00005933"/>
    </source>
</evidence>
<keyword evidence="10" id="KW-0732">Signal</keyword>
<feature type="binding site" evidence="9">
    <location>
        <position position="114"/>
    </location>
    <ligand>
        <name>chlorophyll a</name>
        <dbReference type="ChEBI" id="CHEBI:58416"/>
        <label>1</label>
    </ligand>
</feature>
<dbReference type="InterPro" id="IPR022796">
    <property type="entry name" value="Chloroa_b-bind"/>
</dbReference>
<comment type="caution">
    <text evidence="11">The sequence shown here is derived from an EMBL/GenBank/DDBJ whole genome shotgun (WGS) entry which is preliminary data.</text>
</comment>
<dbReference type="SUPFAM" id="SSF103511">
    <property type="entry name" value="Chlorophyll a-b binding protein"/>
    <property type="match status" value="1"/>
</dbReference>
<evidence type="ECO:0000256" key="8">
    <source>
        <dbReference type="ARBA" id="ARBA00044011"/>
    </source>
</evidence>
<evidence type="ECO:0000256" key="5">
    <source>
        <dbReference type="ARBA" id="ARBA00022531"/>
    </source>
</evidence>
<dbReference type="GO" id="GO:0009765">
    <property type="term" value="P:photosynthesis, light harvesting"/>
    <property type="evidence" value="ECO:0007669"/>
    <property type="project" value="InterPro"/>
</dbReference>
<dbReference type="InParanoid" id="A0A1Z5K6E8"/>
<evidence type="ECO:0000256" key="6">
    <source>
        <dbReference type="ARBA" id="ARBA00022640"/>
    </source>
</evidence>
<proteinExistence type="inferred from homology"/>
<comment type="similarity">
    <text evidence="3">Belongs to the fucoxanthin chlorophyll protein family.</text>
</comment>
<dbReference type="OrthoDB" id="423598at2759"/>
<keyword evidence="9" id="KW-0157">Chromophore</keyword>
<feature type="binding site" evidence="9">
    <location>
        <position position="191"/>
    </location>
    <ligand>
        <name>chlorophyll a</name>
        <dbReference type="ChEBI" id="CHEBI:58416"/>
        <label>1</label>
    </ligand>
</feature>
<evidence type="ECO:0000256" key="9">
    <source>
        <dbReference type="PIRSR" id="PIRSR601344-1"/>
    </source>
</evidence>
<feature type="binding site" evidence="9">
    <location>
        <position position="140"/>
    </location>
    <ligand>
        <name>chlorophyll a</name>
        <dbReference type="ChEBI" id="CHEBI:58416"/>
        <label>3</label>
    </ligand>
</feature>
<keyword evidence="6" id="KW-0934">Plastid</keyword>
<keyword evidence="9" id="KW-0148">Chlorophyll</keyword>
<keyword evidence="4" id="KW-0150">Chloroplast</keyword>
<organism evidence="11 12">
    <name type="scientific">Fistulifera solaris</name>
    <name type="common">Oleaginous diatom</name>
    <dbReference type="NCBI Taxonomy" id="1519565"/>
    <lineage>
        <taxon>Eukaryota</taxon>
        <taxon>Sar</taxon>
        <taxon>Stramenopiles</taxon>
        <taxon>Ochrophyta</taxon>
        <taxon>Bacillariophyta</taxon>
        <taxon>Bacillariophyceae</taxon>
        <taxon>Bacillariophycidae</taxon>
        <taxon>Naviculales</taxon>
        <taxon>Naviculaceae</taxon>
        <taxon>Fistulifera</taxon>
    </lineage>
</organism>
<comment type="function">
    <text evidence="1">The light-harvesting complex (LHC) functions as a light receptor, it captures and delivers excitation energy to photosystems with which it is closely associated. Energy is transferred from the carotenoid and chlorophyll C (or B) to chlorophyll A and the photosynthetic reaction centers where it is used to synthesize ATP and reducing power.</text>
</comment>
<dbReference type="InterPro" id="IPR001344">
    <property type="entry name" value="Chloro_AB-bd_pln"/>
</dbReference>
<feature type="binding site" evidence="9">
    <location>
        <position position="174"/>
    </location>
    <ligand>
        <name>chlorophyll a</name>
        <dbReference type="ChEBI" id="CHEBI:58416"/>
        <label>1</label>
    </ligand>
</feature>
<dbReference type="GO" id="GO:0009507">
    <property type="term" value="C:chloroplast"/>
    <property type="evidence" value="ECO:0007669"/>
    <property type="project" value="UniProtKB-SubCell"/>
</dbReference>
<dbReference type="Gene3D" id="1.10.3460.10">
    <property type="entry name" value="Chlorophyll a/b binding protein domain"/>
    <property type="match status" value="1"/>
</dbReference>
<feature type="binding site" evidence="9">
    <location>
        <position position="177"/>
    </location>
    <ligand>
        <name>chlorophyll a</name>
        <dbReference type="ChEBI" id="CHEBI:58416"/>
        <label>1</label>
    </ligand>
</feature>
<dbReference type="Proteomes" id="UP000198406">
    <property type="component" value="Unassembled WGS sequence"/>
</dbReference>
<keyword evidence="7" id="KW-0437">Light-harvesting polypeptide</keyword>
<feature type="binding site" evidence="9">
    <location>
        <position position="179"/>
    </location>
    <ligand>
        <name>chlorophyll a</name>
        <dbReference type="ChEBI" id="CHEBI:58416"/>
        <label>1</label>
    </ligand>
</feature>
<comment type="subcellular location">
    <subcellularLocation>
        <location evidence="2">Plastid</location>
        <location evidence="2">Chloroplast</location>
    </subcellularLocation>
</comment>